<proteinExistence type="predicted"/>
<accession>A0A7I8W8I8</accession>
<dbReference type="AlphaFoldDB" id="A0A7I8W8I8"/>
<evidence type="ECO:0000313" key="1">
    <source>
        <dbReference type="EMBL" id="CAD5123971.1"/>
    </source>
</evidence>
<keyword evidence="2" id="KW-1185">Reference proteome</keyword>
<protein>
    <submittedName>
        <fullName evidence="1">DgyrCDS12275</fullName>
    </submittedName>
</protein>
<name>A0A7I8W8I8_9ANNE</name>
<dbReference type="Proteomes" id="UP000549394">
    <property type="component" value="Unassembled WGS sequence"/>
</dbReference>
<gene>
    <name evidence="1" type="ORF">DGYR_LOCUS11592</name>
</gene>
<reference evidence="1 2" key="1">
    <citation type="submission" date="2020-08" db="EMBL/GenBank/DDBJ databases">
        <authorList>
            <person name="Hejnol A."/>
        </authorList>
    </citation>
    <scope>NUCLEOTIDE SEQUENCE [LARGE SCALE GENOMIC DNA]</scope>
</reference>
<sequence>MEIVYFYAEVKKFNLPAAVSGLELAACNNPFRESGCLAICQAVAAIEGLIGVFTAPPELLALGVELGGTGAGSAQGRCFTVSAFKWKPAFEKNQPIKVY</sequence>
<organism evidence="1 2">
    <name type="scientific">Dimorphilus gyrociliatus</name>
    <dbReference type="NCBI Taxonomy" id="2664684"/>
    <lineage>
        <taxon>Eukaryota</taxon>
        <taxon>Metazoa</taxon>
        <taxon>Spiralia</taxon>
        <taxon>Lophotrochozoa</taxon>
        <taxon>Annelida</taxon>
        <taxon>Polychaeta</taxon>
        <taxon>Polychaeta incertae sedis</taxon>
        <taxon>Dinophilidae</taxon>
        <taxon>Dimorphilus</taxon>
    </lineage>
</organism>
<comment type="caution">
    <text evidence="1">The sequence shown here is derived from an EMBL/GenBank/DDBJ whole genome shotgun (WGS) entry which is preliminary data.</text>
</comment>
<dbReference type="EMBL" id="CAJFCJ010000020">
    <property type="protein sequence ID" value="CAD5123971.1"/>
    <property type="molecule type" value="Genomic_DNA"/>
</dbReference>
<evidence type="ECO:0000313" key="2">
    <source>
        <dbReference type="Proteomes" id="UP000549394"/>
    </source>
</evidence>